<evidence type="ECO:0000313" key="7">
    <source>
        <dbReference type="Proteomes" id="UP000251800"/>
    </source>
</evidence>
<dbReference type="GO" id="GO:0070814">
    <property type="term" value="P:hydrogen sulfide biosynthetic process"/>
    <property type="evidence" value="ECO:0007669"/>
    <property type="project" value="UniProtKB-UniRule"/>
</dbReference>
<sequence length="239" mass="27261">MQSATVLNIEDQPAGNSAGLTAADLEALNAAYAPLAFGDRIRKVYEDFDPAKVLVTSSFAATSAYFLHIISNIRPDQEISFIDTGYHFEETVKYREFLAAEYGLRVQALKAEEWKHEFTRKDKTWSHDPDFCCSINKVEPLEAIKPNYHVWISSLMRWQTDTRSEMEIFEERRGIIKFNPMIDVTKDEREAYIRDHGLPFHPLVAQGYQSIGCTHCTVKGEGRAGRWIGKPKTECGLHL</sequence>
<comment type="cofactor">
    <cofactor evidence="4">
        <name>[4Fe-4S] cluster</name>
        <dbReference type="ChEBI" id="CHEBI:49883"/>
    </cofactor>
    <text evidence="4">Binds 1 [4Fe-4S] cluster per subunit.</text>
</comment>
<evidence type="ECO:0000256" key="4">
    <source>
        <dbReference type="HAMAP-Rule" id="MF_00063"/>
    </source>
</evidence>
<dbReference type="OrthoDB" id="9794018at2"/>
<name>A0A383XPH7_9GAMM</name>
<comment type="catalytic activity">
    <reaction evidence="4">
        <text>[thioredoxin]-disulfide + sulfite + AMP + 2 H(+) = adenosine 5'-phosphosulfate + [thioredoxin]-dithiol</text>
        <dbReference type="Rhea" id="RHEA:21976"/>
        <dbReference type="Rhea" id="RHEA-COMP:10698"/>
        <dbReference type="Rhea" id="RHEA-COMP:10700"/>
        <dbReference type="ChEBI" id="CHEBI:15378"/>
        <dbReference type="ChEBI" id="CHEBI:17359"/>
        <dbReference type="ChEBI" id="CHEBI:29950"/>
        <dbReference type="ChEBI" id="CHEBI:50058"/>
        <dbReference type="ChEBI" id="CHEBI:58243"/>
        <dbReference type="ChEBI" id="CHEBI:456215"/>
        <dbReference type="EC" id="1.8.4.10"/>
    </reaction>
</comment>
<dbReference type="RefSeq" id="WP_109721714.1">
    <property type="nucleotide sequence ID" value="NZ_QEQK01000025.1"/>
</dbReference>
<keyword evidence="4" id="KW-0479">Metal-binding</keyword>
<dbReference type="GO" id="GO:0005737">
    <property type="term" value="C:cytoplasm"/>
    <property type="evidence" value="ECO:0007669"/>
    <property type="project" value="UniProtKB-SubCell"/>
</dbReference>
<dbReference type="Proteomes" id="UP000251800">
    <property type="component" value="Unassembled WGS sequence"/>
</dbReference>
<keyword evidence="7" id="KW-1185">Reference proteome</keyword>
<dbReference type="Gene3D" id="3.40.50.620">
    <property type="entry name" value="HUPs"/>
    <property type="match status" value="1"/>
</dbReference>
<evidence type="ECO:0000313" key="6">
    <source>
        <dbReference type="EMBL" id="PWN54531.1"/>
    </source>
</evidence>
<dbReference type="NCBIfam" id="NF002537">
    <property type="entry name" value="PRK02090.1"/>
    <property type="match status" value="1"/>
</dbReference>
<dbReference type="EMBL" id="QEQK01000025">
    <property type="protein sequence ID" value="PWN54531.1"/>
    <property type="molecule type" value="Genomic_DNA"/>
</dbReference>
<dbReference type="SUPFAM" id="SSF52402">
    <property type="entry name" value="Adenine nucleotide alpha hydrolases-like"/>
    <property type="match status" value="1"/>
</dbReference>
<dbReference type="HAMAP" id="MF_00063">
    <property type="entry name" value="CysH"/>
    <property type="match status" value="1"/>
</dbReference>
<feature type="binding site" evidence="4">
    <location>
        <position position="213"/>
    </location>
    <ligand>
        <name>[4Fe-4S] cluster</name>
        <dbReference type="ChEBI" id="CHEBI:49883"/>
    </ligand>
</feature>
<dbReference type="AlphaFoldDB" id="A0A383XPH7"/>
<feature type="binding site" evidence="4">
    <location>
        <position position="133"/>
    </location>
    <ligand>
        <name>[4Fe-4S] cluster</name>
        <dbReference type="ChEBI" id="CHEBI:49883"/>
    </ligand>
</feature>
<dbReference type="GO" id="GO:0004604">
    <property type="term" value="F:phosphoadenylyl-sulfate reductase (thioredoxin) activity"/>
    <property type="evidence" value="ECO:0007669"/>
    <property type="project" value="UniProtKB-UniRule"/>
</dbReference>
<keyword evidence="4" id="KW-0963">Cytoplasm</keyword>
<feature type="domain" description="Phosphoadenosine phosphosulphate reductase" evidence="5">
    <location>
        <begin position="53"/>
        <end position="218"/>
    </location>
</feature>
<evidence type="ECO:0000256" key="2">
    <source>
        <dbReference type="ARBA" id="ARBA00023002"/>
    </source>
</evidence>
<dbReference type="GO" id="GO:0019379">
    <property type="term" value="P:sulfate assimilation, phosphoadenylyl sulfate reduction by phosphoadenylyl-sulfate reductase (thioredoxin)"/>
    <property type="evidence" value="ECO:0007669"/>
    <property type="project" value="UniProtKB-UniRule"/>
</dbReference>
<protein>
    <recommendedName>
        <fullName evidence="4">Adenosine 5'-phosphosulfate reductase</fullName>
        <shortName evidence="4">APS reductase</shortName>
        <ecNumber evidence="4">1.8.4.10</ecNumber>
    </recommendedName>
    <alternativeName>
        <fullName evidence="4">5'-adenylylsulfate reductase</fullName>
    </alternativeName>
    <alternativeName>
        <fullName evidence="4">Thioredoxin-dependent 5'-adenylylsulfate reductase</fullName>
    </alternativeName>
</protein>
<gene>
    <name evidence="4" type="primary">cysH</name>
    <name evidence="6" type="ORF">DEH80_16955</name>
</gene>
<dbReference type="InterPro" id="IPR014729">
    <property type="entry name" value="Rossmann-like_a/b/a_fold"/>
</dbReference>
<accession>A0A383XPH7</accession>
<evidence type="ECO:0000259" key="5">
    <source>
        <dbReference type="Pfam" id="PF01507"/>
    </source>
</evidence>
<feature type="binding site" evidence="4">
    <location>
        <position position="132"/>
    </location>
    <ligand>
        <name>[4Fe-4S] cluster</name>
        <dbReference type="ChEBI" id="CHEBI:49883"/>
    </ligand>
</feature>
<comment type="pathway">
    <text evidence="3 4">Sulfur metabolism; hydrogen sulfide biosynthesis; sulfite from sulfate.</text>
</comment>
<evidence type="ECO:0000256" key="3">
    <source>
        <dbReference type="ARBA" id="ARBA00024327"/>
    </source>
</evidence>
<organism evidence="6 7">
    <name type="scientific">Abyssibacter profundi</name>
    <dbReference type="NCBI Taxonomy" id="2182787"/>
    <lineage>
        <taxon>Bacteria</taxon>
        <taxon>Pseudomonadati</taxon>
        <taxon>Pseudomonadota</taxon>
        <taxon>Gammaproteobacteria</taxon>
        <taxon>Chromatiales</taxon>
        <taxon>Oceanococcaceae</taxon>
        <taxon>Abyssibacter</taxon>
    </lineage>
</organism>
<keyword evidence="4" id="KW-0408">Iron</keyword>
<dbReference type="PANTHER" id="PTHR46509:SF1">
    <property type="entry name" value="PHOSPHOADENOSINE PHOSPHOSULFATE REDUCTASE"/>
    <property type="match status" value="1"/>
</dbReference>
<feature type="binding site" evidence="4">
    <location>
        <position position="216"/>
    </location>
    <ligand>
        <name>[4Fe-4S] cluster</name>
        <dbReference type="ChEBI" id="CHEBI:49883"/>
    </ligand>
</feature>
<dbReference type="GO" id="GO:0051539">
    <property type="term" value="F:4 iron, 4 sulfur cluster binding"/>
    <property type="evidence" value="ECO:0007669"/>
    <property type="project" value="UniProtKB-UniRule"/>
</dbReference>
<keyword evidence="2 4" id="KW-0560">Oxidoreductase</keyword>
<comment type="caution">
    <text evidence="6">The sequence shown here is derived from an EMBL/GenBank/DDBJ whole genome shotgun (WGS) entry which is preliminary data.</text>
</comment>
<comment type="subcellular location">
    <subcellularLocation>
        <location evidence="4">Cytoplasm</location>
    </subcellularLocation>
</comment>
<dbReference type="PIRSF" id="PIRSF000857">
    <property type="entry name" value="PAPS_reductase"/>
    <property type="match status" value="1"/>
</dbReference>
<dbReference type="GO" id="GO:0043866">
    <property type="term" value="F:adenylyl-sulfate reductase (thioredoxin) activity"/>
    <property type="evidence" value="ECO:0007669"/>
    <property type="project" value="UniProtKB-EC"/>
</dbReference>
<comment type="similarity">
    <text evidence="1 4">Belongs to the PAPS reductase family. CysH subfamily.</text>
</comment>
<comment type="function">
    <text evidence="4">Catalyzes the formation of sulfite from adenosine 5'-phosphosulfate (APS) using thioredoxin as an electron donor.</text>
</comment>
<dbReference type="GO" id="GO:0046872">
    <property type="term" value="F:metal ion binding"/>
    <property type="evidence" value="ECO:0007669"/>
    <property type="project" value="UniProtKB-KW"/>
</dbReference>
<proteinExistence type="inferred from homology"/>
<keyword evidence="4" id="KW-0411">Iron-sulfur</keyword>
<dbReference type="Pfam" id="PF01507">
    <property type="entry name" value="PAPS_reduct"/>
    <property type="match status" value="1"/>
</dbReference>
<dbReference type="PANTHER" id="PTHR46509">
    <property type="entry name" value="PHOSPHOADENOSINE PHOSPHOSULFATE REDUCTASE"/>
    <property type="match status" value="1"/>
</dbReference>
<feature type="active site" description="Nucleophile; cysteine thiosulfonate intermediate" evidence="4">
    <location>
        <position position="235"/>
    </location>
</feature>
<dbReference type="InterPro" id="IPR004511">
    <property type="entry name" value="PAPS/APS_Rdtase"/>
</dbReference>
<reference evidence="6 7" key="1">
    <citation type="submission" date="2018-05" db="EMBL/GenBank/DDBJ databases">
        <title>Abyssibacter profundi OUC007T gen. nov., sp. nov, a marine bacterium isolated from seawater of the Mariana Trench.</title>
        <authorList>
            <person name="Zhou S."/>
        </authorList>
    </citation>
    <scope>NUCLEOTIDE SEQUENCE [LARGE SCALE GENOMIC DNA]</scope>
    <source>
        <strain evidence="6 7">OUC007</strain>
    </source>
</reference>
<dbReference type="InterPro" id="IPR002500">
    <property type="entry name" value="PAPS_reduct_dom"/>
</dbReference>
<dbReference type="EC" id="1.8.4.10" evidence="4"/>
<evidence type="ECO:0000256" key="1">
    <source>
        <dbReference type="ARBA" id="ARBA00009732"/>
    </source>
</evidence>